<dbReference type="Gene3D" id="3.10.129.10">
    <property type="entry name" value="Hotdog Thioesterase"/>
    <property type="match status" value="1"/>
</dbReference>
<gene>
    <name evidence="3" type="ORF">H7F51_03355</name>
</gene>
<evidence type="ECO:0000256" key="1">
    <source>
        <dbReference type="ARBA" id="ARBA00022801"/>
    </source>
</evidence>
<dbReference type="RefSeq" id="WP_185662793.1">
    <property type="nucleotide sequence ID" value="NZ_JACLAW010000002.1"/>
</dbReference>
<dbReference type="NCBIfam" id="TIGR00369">
    <property type="entry name" value="unchar_dom_1"/>
    <property type="match status" value="1"/>
</dbReference>
<organism evidence="3 4">
    <name type="scientific">Novosphingobium flavum</name>
    <dbReference type="NCBI Taxonomy" id="1778672"/>
    <lineage>
        <taxon>Bacteria</taxon>
        <taxon>Pseudomonadati</taxon>
        <taxon>Pseudomonadota</taxon>
        <taxon>Alphaproteobacteria</taxon>
        <taxon>Sphingomonadales</taxon>
        <taxon>Sphingomonadaceae</taxon>
        <taxon>Novosphingobium</taxon>
    </lineage>
</organism>
<keyword evidence="4" id="KW-1185">Reference proteome</keyword>
<evidence type="ECO:0000313" key="4">
    <source>
        <dbReference type="Proteomes" id="UP000566813"/>
    </source>
</evidence>
<evidence type="ECO:0000313" key="3">
    <source>
        <dbReference type="EMBL" id="MBC2664553.1"/>
    </source>
</evidence>
<protein>
    <submittedName>
        <fullName evidence="3">PaaI family thioesterase</fullName>
    </submittedName>
</protein>
<keyword evidence="1" id="KW-0378">Hydrolase</keyword>
<proteinExistence type="predicted"/>
<dbReference type="GO" id="GO:0016289">
    <property type="term" value="F:acyl-CoA hydrolase activity"/>
    <property type="evidence" value="ECO:0007669"/>
    <property type="project" value="UniProtKB-ARBA"/>
</dbReference>
<dbReference type="Proteomes" id="UP000566813">
    <property type="component" value="Unassembled WGS sequence"/>
</dbReference>
<comment type="caution">
    <text evidence="3">The sequence shown here is derived from an EMBL/GenBank/DDBJ whole genome shotgun (WGS) entry which is preliminary data.</text>
</comment>
<dbReference type="EMBL" id="JACLAW010000002">
    <property type="protein sequence ID" value="MBC2664553.1"/>
    <property type="molecule type" value="Genomic_DNA"/>
</dbReference>
<accession>A0A7X1FPM5</accession>
<sequence>MSSTATPPDTGGAGDVPGASLHWRALENLYAAAPINHLFNSHLAITAEGAARITFTIDERVHHAAGAAHGTIYFKMLDDAAFYAANTLITDRFLLTTSFNLHFVRPVRYGMVVAEGRWISGRRRVLVAESRLLDDEGEEIGRGTGTFMRSHIPLSGLPGYRLD</sequence>
<feature type="domain" description="Thioesterase" evidence="2">
    <location>
        <begin position="66"/>
        <end position="139"/>
    </location>
</feature>
<evidence type="ECO:0000259" key="2">
    <source>
        <dbReference type="Pfam" id="PF03061"/>
    </source>
</evidence>
<dbReference type="Pfam" id="PF03061">
    <property type="entry name" value="4HBT"/>
    <property type="match status" value="1"/>
</dbReference>
<dbReference type="InterPro" id="IPR003736">
    <property type="entry name" value="PAAI_dom"/>
</dbReference>
<reference evidence="3 4" key="1">
    <citation type="submission" date="2020-08" db="EMBL/GenBank/DDBJ databases">
        <title>The genome sequence of type strain Novosphingobium flavum NBRC 111647.</title>
        <authorList>
            <person name="Liu Y."/>
        </authorList>
    </citation>
    <scope>NUCLEOTIDE SEQUENCE [LARGE SCALE GENOMIC DNA]</scope>
    <source>
        <strain evidence="3 4">NBRC 111647</strain>
    </source>
</reference>
<dbReference type="CDD" id="cd03443">
    <property type="entry name" value="PaaI_thioesterase"/>
    <property type="match status" value="1"/>
</dbReference>
<dbReference type="SUPFAM" id="SSF54637">
    <property type="entry name" value="Thioesterase/thiol ester dehydrase-isomerase"/>
    <property type="match status" value="1"/>
</dbReference>
<dbReference type="InterPro" id="IPR029069">
    <property type="entry name" value="HotDog_dom_sf"/>
</dbReference>
<name>A0A7X1FPM5_9SPHN</name>
<dbReference type="InterPro" id="IPR006683">
    <property type="entry name" value="Thioestr_dom"/>
</dbReference>
<dbReference type="AlphaFoldDB" id="A0A7X1FPM5"/>